<accession>A0A0G0W908</accession>
<feature type="non-terminal residue" evidence="1">
    <location>
        <position position="85"/>
    </location>
</feature>
<dbReference type="AlphaFoldDB" id="A0A0G0W908"/>
<proteinExistence type="predicted"/>
<dbReference type="Proteomes" id="UP000034664">
    <property type="component" value="Unassembled WGS sequence"/>
</dbReference>
<protein>
    <submittedName>
        <fullName evidence="1">Uncharacterized protein</fullName>
    </submittedName>
</protein>
<name>A0A0G0W908_9BACT</name>
<gene>
    <name evidence="1" type="ORF">UU14_C0021G0015</name>
</gene>
<comment type="caution">
    <text evidence="1">The sequence shown here is derived from an EMBL/GenBank/DDBJ whole genome shotgun (WGS) entry which is preliminary data.</text>
</comment>
<reference evidence="1 2" key="1">
    <citation type="journal article" date="2015" name="Nature">
        <title>rRNA introns, odd ribosomes, and small enigmatic genomes across a large radiation of phyla.</title>
        <authorList>
            <person name="Brown C.T."/>
            <person name="Hug L.A."/>
            <person name="Thomas B.C."/>
            <person name="Sharon I."/>
            <person name="Castelle C.J."/>
            <person name="Singh A."/>
            <person name="Wilkins M.J."/>
            <person name="Williams K.H."/>
            <person name="Banfield J.F."/>
        </authorList>
    </citation>
    <scope>NUCLEOTIDE SEQUENCE [LARGE SCALE GENOMIC DNA]</scope>
</reference>
<evidence type="ECO:0000313" key="2">
    <source>
        <dbReference type="Proteomes" id="UP000034664"/>
    </source>
</evidence>
<dbReference type="EMBL" id="LBZM01000021">
    <property type="protein sequence ID" value="KKR71707.1"/>
    <property type="molecule type" value="Genomic_DNA"/>
</dbReference>
<sequence length="85" mass="9314">MKRIFLLMTMLLLTIVVVIVLNYSDKKNVVKAATTPDQACDTTIAQQGDKCSGGVLDSGVCEFRNEGGIAKGWTIYKIQGDPKYE</sequence>
<evidence type="ECO:0000313" key="1">
    <source>
        <dbReference type="EMBL" id="KKR71707.1"/>
    </source>
</evidence>
<organism evidence="1 2">
    <name type="scientific">Candidatus Roizmanbacteria bacterium GW2011_GWB1_40_7</name>
    <dbReference type="NCBI Taxonomy" id="1618482"/>
    <lineage>
        <taxon>Bacteria</taxon>
        <taxon>Candidatus Roizmaniibacteriota</taxon>
    </lineage>
</organism>